<evidence type="ECO:0008006" key="7">
    <source>
        <dbReference type="Google" id="ProtNLM"/>
    </source>
</evidence>
<sequence>MADSVRHDVGAEGPSPATSAEGSPKPSNEVPISKSRRKLPGFLDHFNARDLKVLFRCSVAAWVASLLIFINPSLQQIGTATFFATLVLFMVPPTGIVFIFILAAFTLIFGMALGWAWGLIAMKAAMAARPAAETQARVQALGQTAYSQANSTGQSVSFVEQELVYSGFMLDARVSAVYFCLICLMVYLLARLRAKNPKFALLQIFGTIIMDIFLTIGPLLTSFNGTIAKLLVEPAAIGIGLGLASSILLFPKSTSSTVLDSVEGLSRLLRGPLDVTVASLLKDEQLAMRDLQKLKQNTIASHKKIEPALAFLPLDFSVGRWGADDVKSLKQPMRQACVASLSLLEFQIARLGGEAKLEKLRALTADSAQQSDVSLNEKKKPREVGMRQLMDSVHMVQALRSPEHEGLRLEMIDAIRQPCQTILPACQEASDVVAECVKAVNAARWFGRPSKQHLDELQQRSHLALETLKSLRSKYAEETTERLLQINADIFDENGKVKAIDGFSMPKLRGIMFGMVFEEHILGVADGWEQMLGQVDTLMRERQKIRLCLPKGLRYAFNWIFRRSTVAPVPAAQSPLVDPDVVEAQSKEAQQALRISRGYRVKQRSGLGRIVLGTYHWLISYEGMYALRMVVVTVALAIPAVIPSSAGFYYREKGLWALIMGQTSVVVYMSDFALSLISRFIGTIIGGVAGLVAWYIGSGNGLGNPYGLAAVMAVVLVLLMWARVFAPMALLQATMMGGATCILVIGYSYDDTHIPSYGNPGWGYSVFWRRLVLVLVGSAAAMIVQVFPRPPSATRHICKSLSNALRGLSDHYALLLSCWGQPDRNEGMVAEQLALDVAETLSALDGPVALLRLEFSSSHFDSDRLAQVKSLCQELNQHLGRLLYLSASLPEELQLRLARQAGLLDHRNIGDVMAVLGVVEQALKTGDPLPEVLPTPLLKRCFEYWRSHQIEIILSKDLIRDESYRKFCVAVSSYLKFLGAVDDLVLVMKGTLGEAHIVSRELMQDSPVALPV</sequence>
<dbReference type="InterPro" id="IPR018823">
    <property type="entry name" value="ArAE_2_N"/>
</dbReference>
<proteinExistence type="predicted"/>
<dbReference type="PANTHER" id="PTHR37994">
    <property type="entry name" value="ARAE_2_N DOMAIN-CONTAINING PROTEIN-RELATED"/>
    <property type="match status" value="1"/>
</dbReference>
<feature type="domain" description="DUF2421" evidence="3">
    <location>
        <begin position="788"/>
        <end position="996"/>
    </location>
</feature>
<feature type="transmembrane region" description="Helical" evidence="2">
    <location>
        <begin position="53"/>
        <end position="70"/>
    </location>
</feature>
<evidence type="ECO:0000256" key="2">
    <source>
        <dbReference type="SAM" id="Phobius"/>
    </source>
</evidence>
<dbReference type="Proteomes" id="UP001147746">
    <property type="component" value="Unassembled WGS sequence"/>
</dbReference>
<evidence type="ECO:0000313" key="6">
    <source>
        <dbReference type="Proteomes" id="UP001147746"/>
    </source>
</evidence>
<feature type="transmembrane region" description="Helical" evidence="2">
    <location>
        <begin position="703"/>
        <end position="722"/>
    </location>
</feature>
<protein>
    <recommendedName>
        <fullName evidence="7">ER transporter 6TM N-terminal domain-containing protein</fullName>
    </recommendedName>
</protein>
<name>A0A9W9Q2N8_9EURO</name>
<feature type="region of interest" description="Disordered" evidence="1">
    <location>
        <begin position="1"/>
        <end position="33"/>
    </location>
</feature>
<dbReference type="AlphaFoldDB" id="A0A9W9Q2N8"/>
<feature type="domain" description="Putative ER transporter 6TM N-terminal" evidence="4">
    <location>
        <begin position="39"/>
        <end position="483"/>
    </location>
</feature>
<feature type="transmembrane region" description="Helical" evidence="2">
    <location>
        <begin position="729"/>
        <end position="747"/>
    </location>
</feature>
<reference evidence="5" key="2">
    <citation type="journal article" date="2023" name="IMA Fungus">
        <title>Comparative genomic study of the Penicillium genus elucidates a diverse pangenome and 15 lateral gene transfer events.</title>
        <authorList>
            <person name="Petersen C."/>
            <person name="Sorensen T."/>
            <person name="Nielsen M.R."/>
            <person name="Sondergaard T.E."/>
            <person name="Sorensen J.L."/>
            <person name="Fitzpatrick D.A."/>
            <person name="Frisvad J.C."/>
            <person name="Nielsen K.L."/>
        </authorList>
    </citation>
    <scope>NUCLEOTIDE SEQUENCE</scope>
    <source>
        <strain evidence="5">IBT 21472</strain>
    </source>
</reference>
<evidence type="ECO:0000256" key="1">
    <source>
        <dbReference type="SAM" id="MobiDB-lite"/>
    </source>
</evidence>
<comment type="caution">
    <text evidence="5">The sequence shown here is derived from an EMBL/GenBank/DDBJ whole genome shotgun (WGS) entry which is preliminary data.</text>
</comment>
<dbReference type="Pfam" id="PF10337">
    <property type="entry name" value="ArAE_2_N"/>
    <property type="match status" value="1"/>
</dbReference>
<dbReference type="EMBL" id="JAPZBO010000002">
    <property type="protein sequence ID" value="KAJ5323460.1"/>
    <property type="molecule type" value="Genomic_DNA"/>
</dbReference>
<evidence type="ECO:0000313" key="5">
    <source>
        <dbReference type="EMBL" id="KAJ5323460.1"/>
    </source>
</evidence>
<keyword evidence="6" id="KW-1185">Reference proteome</keyword>
<keyword evidence="2" id="KW-0812">Transmembrane</keyword>
<feature type="transmembrane region" description="Helical" evidence="2">
    <location>
        <begin position="625"/>
        <end position="642"/>
    </location>
</feature>
<organism evidence="5 6">
    <name type="scientific">Penicillium atrosanguineum</name>
    <dbReference type="NCBI Taxonomy" id="1132637"/>
    <lineage>
        <taxon>Eukaryota</taxon>
        <taxon>Fungi</taxon>
        <taxon>Dikarya</taxon>
        <taxon>Ascomycota</taxon>
        <taxon>Pezizomycotina</taxon>
        <taxon>Eurotiomycetes</taxon>
        <taxon>Eurotiomycetidae</taxon>
        <taxon>Eurotiales</taxon>
        <taxon>Aspergillaceae</taxon>
        <taxon>Penicillium</taxon>
    </lineage>
</organism>
<feature type="transmembrane region" description="Helical" evidence="2">
    <location>
        <begin position="227"/>
        <end position="250"/>
    </location>
</feature>
<dbReference type="Pfam" id="PF10334">
    <property type="entry name" value="BRE4"/>
    <property type="match status" value="1"/>
</dbReference>
<feature type="transmembrane region" description="Helical" evidence="2">
    <location>
        <begin position="172"/>
        <end position="190"/>
    </location>
</feature>
<reference evidence="5" key="1">
    <citation type="submission" date="2022-12" db="EMBL/GenBank/DDBJ databases">
        <authorList>
            <person name="Petersen C."/>
        </authorList>
    </citation>
    <scope>NUCLEOTIDE SEQUENCE</scope>
    <source>
        <strain evidence="5">IBT 21472</strain>
    </source>
</reference>
<keyword evidence="2" id="KW-1133">Transmembrane helix</keyword>
<feature type="transmembrane region" description="Helical" evidence="2">
    <location>
        <begin position="82"/>
        <end position="115"/>
    </location>
</feature>
<feature type="transmembrane region" description="Helical" evidence="2">
    <location>
        <begin position="767"/>
        <end position="787"/>
    </location>
</feature>
<dbReference type="PANTHER" id="PTHR37994:SF3">
    <property type="entry name" value="ER TRANSPORTER 6TM N-TERMINAL DOMAIN-CONTAINING PROTEIN"/>
    <property type="match status" value="1"/>
</dbReference>
<evidence type="ECO:0000259" key="4">
    <source>
        <dbReference type="Pfam" id="PF10337"/>
    </source>
</evidence>
<feature type="transmembrane region" description="Helical" evidence="2">
    <location>
        <begin position="680"/>
        <end position="697"/>
    </location>
</feature>
<evidence type="ECO:0000259" key="3">
    <source>
        <dbReference type="Pfam" id="PF10334"/>
    </source>
</evidence>
<gene>
    <name evidence="5" type="ORF">N7476_002060</name>
</gene>
<feature type="transmembrane region" description="Helical" evidence="2">
    <location>
        <begin position="199"/>
        <end position="221"/>
    </location>
</feature>
<feature type="compositionally biased region" description="Basic and acidic residues" evidence="1">
    <location>
        <begin position="1"/>
        <end position="10"/>
    </location>
</feature>
<keyword evidence="2" id="KW-0472">Membrane</keyword>
<dbReference type="InterPro" id="IPR018820">
    <property type="entry name" value="BRE4-related_DUF2421"/>
</dbReference>
<accession>A0A9W9Q2N8</accession>